<evidence type="ECO:0000256" key="8">
    <source>
        <dbReference type="ARBA" id="ARBA00023170"/>
    </source>
</evidence>
<keyword evidence="4" id="KW-0812">Transmembrane</keyword>
<dbReference type="InterPro" id="IPR004117">
    <property type="entry name" value="7tm6_olfct_rcpt"/>
</dbReference>
<keyword evidence="5" id="KW-0552">Olfaction</keyword>
<accession>A0A7H9SLK4</accession>
<proteinExistence type="evidence at transcript level"/>
<evidence type="ECO:0000256" key="1">
    <source>
        <dbReference type="ARBA" id="ARBA00004651"/>
    </source>
</evidence>
<keyword evidence="8 10" id="KW-0675">Receptor</keyword>
<evidence type="ECO:0000256" key="4">
    <source>
        <dbReference type="ARBA" id="ARBA00022692"/>
    </source>
</evidence>
<evidence type="ECO:0000256" key="5">
    <source>
        <dbReference type="ARBA" id="ARBA00022725"/>
    </source>
</evidence>
<dbReference type="Pfam" id="PF02949">
    <property type="entry name" value="7tm_6"/>
    <property type="match status" value="1"/>
</dbReference>
<reference evidence="10" key="2">
    <citation type="submission" date="2020-06" db="EMBL/GenBank/DDBJ databases">
        <authorList>
            <person name="Qian J."/>
        </authorList>
    </citation>
    <scope>NUCLEOTIDE SEQUENCE</scope>
    <source>
        <tissue evidence="10">Antenna</tissue>
    </source>
</reference>
<comment type="subcellular location">
    <subcellularLocation>
        <location evidence="1">Cell membrane</location>
        <topology evidence="1">Multi-pass membrane protein</topology>
    </subcellularLocation>
</comment>
<dbReference type="EMBL" id="MT598220">
    <property type="protein sequence ID" value="QNH68029.1"/>
    <property type="molecule type" value="mRNA"/>
</dbReference>
<organism evidence="10">
    <name type="scientific">Apriona germarii</name>
    <name type="common">Mulberry longhorn beetle</name>
    <name type="synonym">Lamia germarii</name>
    <dbReference type="NCBI Taxonomy" id="157307"/>
    <lineage>
        <taxon>Eukaryota</taxon>
        <taxon>Metazoa</taxon>
        <taxon>Ecdysozoa</taxon>
        <taxon>Arthropoda</taxon>
        <taxon>Hexapoda</taxon>
        <taxon>Insecta</taxon>
        <taxon>Pterygota</taxon>
        <taxon>Neoptera</taxon>
        <taxon>Endopterygota</taxon>
        <taxon>Coleoptera</taxon>
        <taxon>Polyphaga</taxon>
        <taxon>Cucujiformia</taxon>
        <taxon>Chrysomeloidea</taxon>
        <taxon>Cerambycidae</taxon>
        <taxon>Lamiinae</taxon>
        <taxon>Batocerini</taxon>
        <taxon>Apriona</taxon>
    </lineage>
</organism>
<protein>
    <submittedName>
        <fullName evidence="10">Odorant receptor 2</fullName>
    </submittedName>
</protein>
<evidence type="ECO:0000256" key="2">
    <source>
        <dbReference type="ARBA" id="ARBA00022475"/>
    </source>
</evidence>
<reference evidence="10" key="1">
    <citation type="journal article" date="2020" name="Front. Physiol.">
        <title>Identification and Expression Profile of Olfactory Receptor Genes Based on Apriona germari (Hope) Antennal Transcriptome.</title>
        <authorList>
            <person name="Qian J.L."/>
            <person name="Mang D.Z."/>
            <person name="Lv G.C."/>
            <person name="Ye J."/>
            <person name="Li Z.Q."/>
            <person name="Chu B."/>
            <person name="Sun L."/>
            <person name="Liu Y.J."/>
            <person name="Zhang L.W."/>
        </authorList>
    </citation>
    <scope>NUCLEOTIDE SEQUENCE</scope>
    <source>
        <tissue evidence="10">Antenna</tissue>
    </source>
</reference>
<dbReference type="AlphaFoldDB" id="A0A7H9SLK4"/>
<evidence type="ECO:0000256" key="7">
    <source>
        <dbReference type="ARBA" id="ARBA00023136"/>
    </source>
</evidence>
<evidence type="ECO:0000313" key="10">
    <source>
        <dbReference type="EMBL" id="QNH68029.1"/>
    </source>
</evidence>
<evidence type="ECO:0000256" key="6">
    <source>
        <dbReference type="ARBA" id="ARBA00022989"/>
    </source>
</evidence>
<name>A0A7H9SLK4_APRGE</name>
<dbReference type="PANTHER" id="PTHR21137:SF35">
    <property type="entry name" value="ODORANT RECEPTOR 19A-RELATED"/>
    <property type="match status" value="1"/>
</dbReference>
<keyword evidence="3" id="KW-0716">Sensory transduction</keyword>
<dbReference type="GO" id="GO:0007165">
    <property type="term" value="P:signal transduction"/>
    <property type="evidence" value="ECO:0007669"/>
    <property type="project" value="UniProtKB-KW"/>
</dbReference>
<keyword evidence="2" id="KW-1003">Cell membrane</keyword>
<dbReference type="GO" id="GO:0005886">
    <property type="term" value="C:plasma membrane"/>
    <property type="evidence" value="ECO:0007669"/>
    <property type="project" value="UniProtKB-SubCell"/>
</dbReference>
<dbReference type="GO" id="GO:0004984">
    <property type="term" value="F:olfactory receptor activity"/>
    <property type="evidence" value="ECO:0007669"/>
    <property type="project" value="InterPro"/>
</dbReference>
<sequence length="101" mass="11597">MASPEFFAQVEYFMCVLIQMAMICFYGNEITVASEQTGVSLYECDWFSSSQRFKRSMMLTMCRLQRPVYISIGKFSPLTLATLVTVCRGSFSYFALFKSVQ</sequence>
<keyword evidence="6" id="KW-1133">Transmembrane helix</keyword>
<keyword evidence="7" id="KW-0472">Membrane</keyword>
<dbReference type="PANTHER" id="PTHR21137">
    <property type="entry name" value="ODORANT RECEPTOR"/>
    <property type="match status" value="1"/>
</dbReference>
<evidence type="ECO:0000256" key="9">
    <source>
        <dbReference type="ARBA" id="ARBA00023224"/>
    </source>
</evidence>
<keyword evidence="9" id="KW-0807">Transducer</keyword>
<dbReference type="GO" id="GO:0005549">
    <property type="term" value="F:odorant binding"/>
    <property type="evidence" value="ECO:0007669"/>
    <property type="project" value="InterPro"/>
</dbReference>
<evidence type="ECO:0000256" key="3">
    <source>
        <dbReference type="ARBA" id="ARBA00022606"/>
    </source>
</evidence>